<dbReference type="InterPro" id="IPR036085">
    <property type="entry name" value="PAZ_dom_sf"/>
</dbReference>
<dbReference type="InterPro" id="IPR003100">
    <property type="entry name" value="PAZ_dom"/>
</dbReference>
<feature type="region of interest" description="Disordered" evidence="2">
    <location>
        <begin position="1"/>
        <end position="107"/>
    </location>
</feature>
<dbReference type="SMART" id="SM00949">
    <property type="entry name" value="PAZ"/>
    <property type="match status" value="1"/>
</dbReference>
<dbReference type="SMART" id="SM01163">
    <property type="entry name" value="DUF1785"/>
    <property type="match status" value="1"/>
</dbReference>
<dbReference type="InterPro" id="IPR032473">
    <property type="entry name" value="Argonaute_Mid_dom"/>
</dbReference>
<dbReference type="Pfam" id="PF16486">
    <property type="entry name" value="ArgoN"/>
    <property type="match status" value="1"/>
</dbReference>
<dbReference type="InterPro" id="IPR045246">
    <property type="entry name" value="Piwi_ago-like"/>
</dbReference>
<evidence type="ECO:0000256" key="1">
    <source>
        <dbReference type="RuleBase" id="RU361178"/>
    </source>
</evidence>
<name>A0A6S7I8S6_PARCT</name>
<dbReference type="SUPFAM" id="SSF53098">
    <property type="entry name" value="Ribonuclease H-like"/>
    <property type="match status" value="1"/>
</dbReference>
<dbReference type="EMBL" id="CACRXK020007874">
    <property type="protein sequence ID" value="CAB4013409.1"/>
    <property type="molecule type" value="Genomic_DNA"/>
</dbReference>
<dbReference type="Gene3D" id="3.40.50.2300">
    <property type="match status" value="1"/>
</dbReference>
<dbReference type="InterPro" id="IPR032472">
    <property type="entry name" value="ArgoL2"/>
</dbReference>
<dbReference type="PROSITE" id="PS50821">
    <property type="entry name" value="PAZ"/>
    <property type="match status" value="1"/>
</dbReference>
<feature type="compositionally biased region" description="Polar residues" evidence="2">
    <location>
        <begin position="1"/>
        <end position="11"/>
    </location>
</feature>
<dbReference type="AlphaFoldDB" id="A0A6S7I8S6"/>
<dbReference type="OrthoDB" id="10252740at2759"/>
<evidence type="ECO:0000256" key="2">
    <source>
        <dbReference type="SAM" id="MobiDB-lite"/>
    </source>
</evidence>
<feature type="domain" description="PAZ" evidence="3">
    <location>
        <begin position="310"/>
        <end position="416"/>
    </location>
</feature>
<dbReference type="GO" id="GO:0003723">
    <property type="term" value="F:RNA binding"/>
    <property type="evidence" value="ECO:0007669"/>
    <property type="project" value="InterPro"/>
</dbReference>
<dbReference type="InterPro" id="IPR003165">
    <property type="entry name" value="Piwi"/>
</dbReference>
<dbReference type="Gene3D" id="3.30.420.10">
    <property type="entry name" value="Ribonuclease H-like superfamily/Ribonuclease H"/>
    <property type="match status" value="1"/>
</dbReference>
<dbReference type="Pfam" id="PF02170">
    <property type="entry name" value="PAZ"/>
    <property type="match status" value="1"/>
</dbReference>
<dbReference type="InterPro" id="IPR014811">
    <property type="entry name" value="ArgoL1"/>
</dbReference>
<dbReference type="CDD" id="cd02846">
    <property type="entry name" value="PAZ_argonaute_like"/>
    <property type="match status" value="1"/>
</dbReference>
<dbReference type="Pfam" id="PF08699">
    <property type="entry name" value="ArgoL1"/>
    <property type="match status" value="1"/>
</dbReference>
<proteinExistence type="inferred from homology"/>
<dbReference type="Gene3D" id="2.170.260.10">
    <property type="entry name" value="paz domain"/>
    <property type="match status" value="1"/>
</dbReference>
<evidence type="ECO:0000313" key="6">
    <source>
        <dbReference type="Proteomes" id="UP001152795"/>
    </source>
</evidence>
<reference evidence="5" key="1">
    <citation type="submission" date="2020-04" db="EMBL/GenBank/DDBJ databases">
        <authorList>
            <person name="Alioto T."/>
            <person name="Alioto T."/>
            <person name="Gomez Garrido J."/>
        </authorList>
    </citation>
    <scope>NUCLEOTIDE SEQUENCE</scope>
    <source>
        <strain evidence="5">A484AB</strain>
    </source>
</reference>
<gene>
    <name evidence="5" type="ORF">PACLA_8A073078</name>
</gene>
<dbReference type="PROSITE" id="PS50822">
    <property type="entry name" value="PIWI"/>
    <property type="match status" value="1"/>
</dbReference>
<feature type="compositionally biased region" description="Basic and acidic residues" evidence="2">
    <location>
        <begin position="87"/>
        <end position="102"/>
    </location>
</feature>
<dbReference type="InterPro" id="IPR032474">
    <property type="entry name" value="Argonaute_N"/>
</dbReference>
<accession>A0A6S7I8S6</accession>
<dbReference type="SUPFAM" id="SSF101690">
    <property type="entry name" value="PAZ domain"/>
    <property type="match status" value="1"/>
</dbReference>
<comment type="caution">
    <text evidence="5">The sequence shown here is derived from an EMBL/GenBank/DDBJ whole genome shotgun (WGS) entry which is preliminary data.</text>
</comment>
<evidence type="ECO:0000313" key="5">
    <source>
        <dbReference type="EMBL" id="CAB4013409.1"/>
    </source>
</evidence>
<dbReference type="SMART" id="SM00950">
    <property type="entry name" value="Piwi"/>
    <property type="match status" value="1"/>
</dbReference>
<feature type="domain" description="Piwi" evidence="4">
    <location>
        <begin position="582"/>
        <end position="888"/>
    </location>
</feature>
<feature type="compositionally biased region" description="Polar residues" evidence="2">
    <location>
        <begin position="50"/>
        <end position="62"/>
    </location>
</feature>
<organism evidence="5 6">
    <name type="scientific">Paramuricea clavata</name>
    <name type="common">Red gorgonian</name>
    <name type="synonym">Violescent sea-whip</name>
    <dbReference type="NCBI Taxonomy" id="317549"/>
    <lineage>
        <taxon>Eukaryota</taxon>
        <taxon>Metazoa</taxon>
        <taxon>Cnidaria</taxon>
        <taxon>Anthozoa</taxon>
        <taxon>Octocorallia</taxon>
        <taxon>Malacalcyonacea</taxon>
        <taxon>Plexauridae</taxon>
        <taxon>Paramuricea</taxon>
    </lineage>
</organism>
<evidence type="ECO:0000259" key="4">
    <source>
        <dbReference type="PROSITE" id="PS50822"/>
    </source>
</evidence>
<dbReference type="Proteomes" id="UP001152795">
    <property type="component" value="Unassembled WGS sequence"/>
</dbReference>
<dbReference type="CDD" id="cd04657">
    <property type="entry name" value="Piwi_ago-like"/>
    <property type="match status" value="1"/>
</dbReference>
<keyword evidence="6" id="KW-1185">Reference proteome</keyword>
<comment type="similarity">
    <text evidence="1">Belongs to the argonaute family.</text>
</comment>
<protein>
    <submittedName>
        <fullName evidence="5">Argonaute-2 isoform X1</fullName>
    </submittedName>
</protein>
<dbReference type="Pfam" id="PF16488">
    <property type="entry name" value="ArgoL2"/>
    <property type="match status" value="1"/>
</dbReference>
<sequence>MVPSDISNIPASSLDAVNKPKTPPLESYEVSELTKTLEPLNIRSRPHLRTQPSKAATKSKASGQHPGPRSKPVKGFQPPTTTSTRPPRSEKAEPRPPRRPDKGGTLGRRIKLRVNFLPVSLPEIDIHHYRTEIIAKGYESGKGYTKREAPKIIKCMVEQYQNANPHGPKLVYDKNGENVYCKIPIPGIENSREYQVLFSTDNGKQREYTVKIKWVSKVSLYDLNEALKGNRTEIPYDAMQAVEVVLRHLPNMNSIPIGSSFYNHPDGREKELGFGVQVWNGTFLSIRPTQWKMMMLNVDTCSTVIYKAQPVLNFLCEYFGLERPPRYLSSEQIEDFNDEINDLKIETIHVKRKQRVAGLSTESAKKKIFDCDGKSVSVFEYFKERHNITLLYPDLPCLKLGNNGACIPMELCNIMEGQRKQGKLTKEQLQTMIKHTALPAPERQQLINNLVRSAKFDKDEFLADFGFKVSQDLPRLTGRVLKPPTIEYGQAEKELPRNGAWNMQHKSYKTVDLKEWAIVSFENQRFLNGVGLDKFVSSLVQAGRDKGFSIHPSPCYREFMHGSERIGRLFQDLSRRYPNLQLIIVILPGKGNLDAYYEAVKYFGDVFYGIRTQVIKANTASKKASDRQTMANICLKINAKLGGTTSILDKRERSEILGRPVIIFGADVTHPSPRDVNSPSIAAVVASMDSNTNLYSAEVRVQERRKEVITELKDIVKNLLKKFRAATRAQPEKIIFYRDGVGEGQFKDVLLQELRAIQLACYELHESFKPAITFIVVQKRHHTRFFAEETRDQCGKSKNIPPGTVVDTDVCHPYEFDWYLCSHAGIQGTSKPAHYHVLYDDSNFTSDQLQTLSNQLCHTYVRCARAVSIPAPAYYAHHVAFRARYHLGMLTRGRRGNALSLKEMSDAVNIHARMTNTMYFA</sequence>
<dbReference type="Pfam" id="PF16487">
    <property type="entry name" value="ArgoMid"/>
    <property type="match status" value="1"/>
</dbReference>
<evidence type="ECO:0000259" key="3">
    <source>
        <dbReference type="PROSITE" id="PS50821"/>
    </source>
</evidence>
<dbReference type="InterPro" id="IPR012337">
    <property type="entry name" value="RNaseH-like_sf"/>
</dbReference>
<dbReference type="Pfam" id="PF02171">
    <property type="entry name" value="Piwi"/>
    <property type="match status" value="1"/>
</dbReference>
<dbReference type="InterPro" id="IPR036397">
    <property type="entry name" value="RNaseH_sf"/>
</dbReference>
<dbReference type="PANTHER" id="PTHR22891">
    <property type="entry name" value="EUKARYOTIC TRANSLATION INITIATION FACTOR 2C"/>
    <property type="match status" value="1"/>
</dbReference>